<evidence type="ECO:0000256" key="1">
    <source>
        <dbReference type="SAM" id="SignalP"/>
    </source>
</evidence>
<dbReference type="EMBL" id="FNTB01000001">
    <property type="protein sequence ID" value="SEC70170.1"/>
    <property type="molecule type" value="Genomic_DNA"/>
</dbReference>
<organism evidence="2 3">
    <name type="scientific">Maribacter dokdonensis</name>
    <dbReference type="NCBI Taxonomy" id="320912"/>
    <lineage>
        <taxon>Bacteria</taxon>
        <taxon>Pseudomonadati</taxon>
        <taxon>Bacteroidota</taxon>
        <taxon>Flavobacteriia</taxon>
        <taxon>Flavobacteriales</taxon>
        <taxon>Flavobacteriaceae</taxon>
        <taxon>Maribacter</taxon>
    </lineage>
</organism>
<evidence type="ECO:0000313" key="3">
    <source>
        <dbReference type="Proteomes" id="UP000183038"/>
    </source>
</evidence>
<sequence>MVLNKSILILFIFYSCITTMKAQDYNKNGDLDQIPNEIITQSLSNPNLWKESNLSFNTTSTLYVLNHGVDLDIPTNTIVSGKPVVLINKGDIYALGNPPYFLFHTLKIDDSKAFVRLYLSFDVNGKRKTNNTEIYFLKTQNGWEITNNQL</sequence>
<dbReference type="Proteomes" id="UP000183038">
    <property type="component" value="Unassembled WGS sequence"/>
</dbReference>
<evidence type="ECO:0000313" key="2">
    <source>
        <dbReference type="EMBL" id="SEC70170.1"/>
    </source>
</evidence>
<gene>
    <name evidence="2" type="ORF">SAMN05192540_3847</name>
</gene>
<protein>
    <submittedName>
        <fullName evidence="2">Uncharacterized protein</fullName>
    </submittedName>
</protein>
<keyword evidence="1" id="KW-0732">Signal</keyword>
<dbReference type="PROSITE" id="PS51257">
    <property type="entry name" value="PROKAR_LIPOPROTEIN"/>
    <property type="match status" value="1"/>
</dbReference>
<reference evidence="2 3" key="1">
    <citation type="submission" date="2016-10" db="EMBL/GenBank/DDBJ databases">
        <authorList>
            <person name="de Groot N.N."/>
        </authorList>
    </citation>
    <scope>NUCLEOTIDE SEQUENCE [LARGE SCALE GENOMIC DNA]</scope>
    <source>
        <strain evidence="2 3">MAR_2009_71</strain>
    </source>
</reference>
<dbReference type="AlphaFoldDB" id="A0A1H4UNJ9"/>
<accession>A0A1H4UNJ9</accession>
<proteinExistence type="predicted"/>
<feature type="chain" id="PRO_5010179848" evidence="1">
    <location>
        <begin position="23"/>
        <end position="150"/>
    </location>
</feature>
<feature type="signal peptide" evidence="1">
    <location>
        <begin position="1"/>
        <end position="22"/>
    </location>
</feature>
<name>A0A1H4UNJ9_9FLAO</name>